<reference evidence="2 3" key="1">
    <citation type="submission" date="2020-06" db="EMBL/GenBank/DDBJ databases">
        <title>Actinomadura xiongansis sp. nov., isolated from soil of Baiyangdian.</title>
        <authorList>
            <person name="Zhang X."/>
        </authorList>
    </citation>
    <scope>NUCLEOTIDE SEQUENCE [LARGE SCALE GENOMIC DNA]</scope>
    <source>
        <strain evidence="2 3">HBUM206468</strain>
    </source>
</reference>
<keyword evidence="3" id="KW-1185">Reference proteome</keyword>
<dbReference type="EMBL" id="JABVEC010000006">
    <property type="protein sequence ID" value="MBC6466064.1"/>
    <property type="molecule type" value="Genomic_DNA"/>
</dbReference>
<sequence>MSMAALDATGLPGVPVRQATYDHVEIDALIELGAEPMSTARVVAFLRDQCARDMTVGWRGRLTGSLDVTPLHHLPPPEALEGAAAERAGWEESHPRAFCHFRRGPGFIVVKDGRDPRFVGRYVLDRPDLVAAFTTCLRPTPLDRLGAAEREAAVTLSKERLLLVIEGVAVTLPSRVREWPASGRSDRPMPEPGSASGS</sequence>
<dbReference type="Pfam" id="PF19142">
    <property type="entry name" value="DUF5825"/>
    <property type="match status" value="1"/>
</dbReference>
<protein>
    <submittedName>
        <fullName evidence="2">Uncharacterized protein</fullName>
    </submittedName>
</protein>
<gene>
    <name evidence="2" type="ORF">HKK74_11210</name>
</gene>
<dbReference type="InterPro" id="IPR043863">
    <property type="entry name" value="DUF5825"/>
</dbReference>
<comment type="caution">
    <text evidence="2">The sequence shown here is derived from an EMBL/GenBank/DDBJ whole genome shotgun (WGS) entry which is preliminary data.</text>
</comment>
<feature type="region of interest" description="Disordered" evidence="1">
    <location>
        <begin position="179"/>
        <end position="198"/>
    </location>
</feature>
<evidence type="ECO:0000256" key="1">
    <source>
        <dbReference type="SAM" id="MobiDB-lite"/>
    </source>
</evidence>
<dbReference type="Proteomes" id="UP000805614">
    <property type="component" value="Unassembled WGS sequence"/>
</dbReference>
<organism evidence="2 3">
    <name type="scientific">Actinomadura alba</name>
    <dbReference type="NCBI Taxonomy" id="406431"/>
    <lineage>
        <taxon>Bacteria</taxon>
        <taxon>Bacillati</taxon>
        <taxon>Actinomycetota</taxon>
        <taxon>Actinomycetes</taxon>
        <taxon>Streptosporangiales</taxon>
        <taxon>Thermomonosporaceae</taxon>
        <taxon>Actinomadura</taxon>
    </lineage>
</organism>
<name>A0ABR7LND1_9ACTN</name>
<evidence type="ECO:0000313" key="2">
    <source>
        <dbReference type="EMBL" id="MBC6466064.1"/>
    </source>
</evidence>
<proteinExistence type="predicted"/>
<accession>A0ABR7LND1</accession>
<evidence type="ECO:0000313" key="3">
    <source>
        <dbReference type="Proteomes" id="UP000805614"/>
    </source>
</evidence>
<dbReference type="RefSeq" id="WP_187243066.1">
    <property type="nucleotide sequence ID" value="NZ_BAAAOK010000028.1"/>
</dbReference>